<comment type="caution">
    <text evidence="1">The sequence shown here is derived from an EMBL/GenBank/DDBJ whole genome shotgun (WGS) entry which is preliminary data.</text>
</comment>
<dbReference type="Gene3D" id="3.40.190.10">
    <property type="entry name" value="Periplasmic binding protein-like II"/>
    <property type="match status" value="2"/>
</dbReference>
<dbReference type="SUPFAM" id="SSF53850">
    <property type="entry name" value="Periplasmic binding protein-like II"/>
    <property type="match status" value="1"/>
</dbReference>
<name>A0A0F9BPS9_9ZZZZ</name>
<gene>
    <name evidence="1" type="ORF">LCGC14_2764000</name>
</gene>
<organism evidence="1">
    <name type="scientific">marine sediment metagenome</name>
    <dbReference type="NCBI Taxonomy" id="412755"/>
    <lineage>
        <taxon>unclassified sequences</taxon>
        <taxon>metagenomes</taxon>
        <taxon>ecological metagenomes</taxon>
    </lineage>
</organism>
<protein>
    <submittedName>
        <fullName evidence="1">Uncharacterized protein</fullName>
    </submittedName>
</protein>
<feature type="non-terminal residue" evidence="1">
    <location>
        <position position="1"/>
    </location>
</feature>
<sequence>KYSVEGRTLFWIGGHSGQWKEYQDKAYHEKLGKLSEEYLQDNMGIAPFPGINGPVTPVKVHAYTIVSTTKNPDISFDLISRAVSPERLSLHSITTFRGPTRKSVADQADFKTQKYLSKVMEIMKYSRAFPKHPSLGTYKSMIFEAMSGIETGRLTVDKAVEFMVAKAKADIPGVIIR</sequence>
<dbReference type="EMBL" id="LAZR01050881">
    <property type="protein sequence ID" value="KKK86361.1"/>
    <property type="molecule type" value="Genomic_DNA"/>
</dbReference>
<dbReference type="AlphaFoldDB" id="A0A0F9BPS9"/>
<reference evidence="1" key="1">
    <citation type="journal article" date="2015" name="Nature">
        <title>Complex archaea that bridge the gap between prokaryotes and eukaryotes.</title>
        <authorList>
            <person name="Spang A."/>
            <person name="Saw J.H."/>
            <person name="Jorgensen S.L."/>
            <person name="Zaremba-Niedzwiedzka K."/>
            <person name="Martijn J."/>
            <person name="Lind A.E."/>
            <person name="van Eijk R."/>
            <person name="Schleper C."/>
            <person name="Guy L."/>
            <person name="Ettema T.J."/>
        </authorList>
    </citation>
    <scope>NUCLEOTIDE SEQUENCE</scope>
</reference>
<proteinExistence type="predicted"/>
<accession>A0A0F9BPS9</accession>
<evidence type="ECO:0000313" key="1">
    <source>
        <dbReference type="EMBL" id="KKK86361.1"/>
    </source>
</evidence>